<feature type="domain" description="Methyltransferase type 11" evidence="1">
    <location>
        <begin position="105"/>
        <end position="159"/>
    </location>
</feature>
<dbReference type="EMBL" id="FNTJ01000001">
    <property type="protein sequence ID" value="SEB46816.1"/>
    <property type="molecule type" value="Genomic_DNA"/>
</dbReference>
<name>A0A1H4JLQ2_9PSED</name>
<sequence>MRQFLGPCPVCGGSKLLQRDVLWSELFNSWQLSAAEISYIDRQQGYHCAQCFNNLRAMALAAAILCEYKFIGTLEQFCESRTAVSMLEINQAGNLTPFLQKMSLHKLVEYPQFDMIDLDIESESFDLVIHSDTLEHIANPERALSECYRVLRNGGKCIFTVPIVVDRLSRSRVGLPPSYHGRPGIPAADQVVYTEFGADAWKTVLGAGFMSCEIFSFEYPAALVLIARK</sequence>
<dbReference type="Pfam" id="PF08241">
    <property type="entry name" value="Methyltransf_11"/>
    <property type="match status" value="1"/>
</dbReference>
<dbReference type="SUPFAM" id="SSF53335">
    <property type="entry name" value="S-adenosyl-L-methionine-dependent methyltransferases"/>
    <property type="match status" value="1"/>
</dbReference>
<dbReference type="CDD" id="cd02440">
    <property type="entry name" value="AdoMet_MTases"/>
    <property type="match status" value="1"/>
</dbReference>
<reference evidence="3" key="1">
    <citation type="submission" date="2016-10" db="EMBL/GenBank/DDBJ databases">
        <authorList>
            <person name="Varghese N."/>
            <person name="Submissions S."/>
        </authorList>
    </citation>
    <scope>NUCLEOTIDE SEQUENCE [LARGE SCALE GENOMIC DNA]</scope>
    <source>
        <strain evidence="3">DSM 9751</strain>
    </source>
</reference>
<dbReference type="GO" id="GO:0008757">
    <property type="term" value="F:S-adenosylmethionine-dependent methyltransferase activity"/>
    <property type="evidence" value="ECO:0007669"/>
    <property type="project" value="InterPro"/>
</dbReference>
<protein>
    <submittedName>
        <fullName evidence="2">Methyltransferase domain-containing protein</fullName>
    </submittedName>
</protein>
<evidence type="ECO:0000313" key="3">
    <source>
        <dbReference type="Proteomes" id="UP000198982"/>
    </source>
</evidence>
<organism evidence="2 3">
    <name type="scientific">Pseudomonas saponiphila</name>
    <dbReference type="NCBI Taxonomy" id="556534"/>
    <lineage>
        <taxon>Bacteria</taxon>
        <taxon>Pseudomonadati</taxon>
        <taxon>Pseudomonadota</taxon>
        <taxon>Gammaproteobacteria</taxon>
        <taxon>Pseudomonadales</taxon>
        <taxon>Pseudomonadaceae</taxon>
        <taxon>Pseudomonas</taxon>
    </lineage>
</organism>
<proteinExistence type="predicted"/>
<dbReference type="Gene3D" id="3.40.50.150">
    <property type="entry name" value="Vaccinia Virus protein VP39"/>
    <property type="match status" value="1"/>
</dbReference>
<dbReference type="InterPro" id="IPR029063">
    <property type="entry name" value="SAM-dependent_MTases_sf"/>
</dbReference>
<dbReference type="GO" id="GO:0032259">
    <property type="term" value="P:methylation"/>
    <property type="evidence" value="ECO:0007669"/>
    <property type="project" value="UniProtKB-KW"/>
</dbReference>
<gene>
    <name evidence="2" type="ORF">SAMN05216178_0544</name>
</gene>
<keyword evidence="2" id="KW-0808">Transferase</keyword>
<dbReference type="Proteomes" id="UP000198982">
    <property type="component" value="Unassembled WGS sequence"/>
</dbReference>
<dbReference type="AlphaFoldDB" id="A0A1H4JLQ2"/>
<evidence type="ECO:0000313" key="2">
    <source>
        <dbReference type="EMBL" id="SEB46816.1"/>
    </source>
</evidence>
<keyword evidence="3" id="KW-1185">Reference proteome</keyword>
<dbReference type="InterPro" id="IPR013216">
    <property type="entry name" value="Methyltransf_11"/>
</dbReference>
<evidence type="ECO:0000259" key="1">
    <source>
        <dbReference type="Pfam" id="PF08241"/>
    </source>
</evidence>
<accession>A0A1H4JLQ2</accession>
<keyword evidence="2" id="KW-0489">Methyltransferase</keyword>